<keyword evidence="2" id="KW-1185">Reference proteome</keyword>
<protein>
    <submittedName>
        <fullName evidence="1">Uncharacterized protein</fullName>
    </submittedName>
</protein>
<sequence>MHQETVTKKFFFSESHA</sequence>
<accession>E4XJ68</accession>
<proteinExistence type="predicted"/>
<evidence type="ECO:0000313" key="1">
    <source>
        <dbReference type="EMBL" id="CBY10511.1"/>
    </source>
</evidence>
<gene>
    <name evidence="1" type="ORF">GSOID_T00012649001</name>
</gene>
<dbReference type="AlphaFoldDB" id="E4XJ68"/>
<dbReference type="InParanoid" id="E4XJ68"/>
<reference evidence="1" key="1">
    <citation type="journal article" date="2010" name="Science">
        <title>Plasticity of animal genome architecture unmasked by rapid evolution of a pelagic tunicate.</title>
        <authorList>
            <person name="Denoeud F."/>
            <person name="Henriet S."/>
            <person name="Mungpakdee S."/>
            <person name="Aury J.M."/>
            <person name="Da Silva C."/>
            <person name="Brinkmann H."/>
            <person name="Mikhaleva J."/>
            <person name="Olsen L.C."/>
            <person name="Jubin C."/>
            <person name="Canestro C."/>
            <person name="Bouquet J.M."/>
            <person name="Danks G."/>
            <person name="Poulain J."/>
            <person name="Campsteijn C."/>
            <person name="Adamski M."/>
            <person name="Cross I."/>
            <person name="Yadetie F."/>
            <person name="Muffato M."/>
            <person name="Louis A."/>
            <person name="Butcher S."/>
            <person name="Tsagkogeorga G."/>
            <person name="Konrad A."/>
            <person name="Singh S."/>
            <person name="Jensen M.F."/>
            <person name="Cong E.H."/>
            <person name="Eikeseth-Otteraa H."/>
            <person name="Noel B."/>
            <person name="Anthouard V."/>
            <person name="Porcel B.M."/>
            <person name="Kachouri-Lafond R."/>
            <person name="Nishino A."/>
            <person name="Ugolini M."/>
            <person name="Chourrout P."/>
            <person name="Nishida H."/>
            <person name="Aasland R."/>
            <person name="Huzurbazar S."/>
            <person name="Westhof E."/>
            <person name="Delsuc F."/>
            <person name="Lehrach H."/>
            <person name="Reinhardt R."/>
            <person name="Weissenbach J."/>
            <person name="Roy S.W."/>
            <person name="Artiguenave F."/>
            <person name="Postlethwait J.H."/>
            <person name="Manak J.R."/>
            <person name="Thompson E.M."/>
            <person name="Jaillon O."/>
            <person name="Du Pasquier L."/>
            <person name="Boudinot P."/>
            <person name="Liberles D.A."/>
            <person name="Volff J.N."/>
            <person name="Philippe H."/>
            <person name="Lenhard B."/>
            <person name="Roest Crollius H."/>
            <person name="Wincker P."/>
            <person name="Chourrout D."/>
        </authorList>
    </citation>
    <scope>NUCLEOTIDE SEQUENCE [LARGE SCALE GENOMIC DNA]</scope>
</reference>
<organism evidence="1">
    <name type="scientific">Oikopleura dioica</name>
    <name type="common">Tunicate</name>
    <dbReference type="NCBI Taxonomy" id="34765"/>
    <lineage>
        <taxon>Eukaryota</taxon>
        <taxon>Metazoa</taxon>
        <taxon>Chordata</taxon>
        <taxon>Tunicata</taxon>
        <taxon>Appendicularia</taxon>
        <taxon>Copelata</taxon>
        <taxon>Oikopleuridae</taxon>
        <taxon>Oikopleura</taxon>
    </lineage>
</organism>
<dbReference type="EMBL" id="FN653057">
    <property type="protein sequence ID" value="CBY10511.1"/>
    <property type="molecule type" value="Genomic_DNA"/>
</dbReference>
<evidence type="ECO:0000313" key="2">
    <source>
        <dbReference type="Proteomes" id="UP000001307"/>
    </source>
</evidence>
<name>E4XJ68_OIKDI</name>
<dbReference type="Proteomes" id="UP000001307">
    <property type="component" value="Unassembled WGS sequence"/>
</dbReference>